<dbReference type="Gene3D" id="3.40.50.1820">
    <property type="entry name" value="alpha/beta hydrolase"/>
    <property type="match status" value="1"/>
</dbReference>
<dbReference type="OrthoDB" id="6431331at2759"/>
<keyword evidence="1" id="KW-0812">Transmembrane</keyword>
<organism evidence="3 4">
    <name type="scientific">Amanita thiersii Skay4041</name>
    <dbReference type="NCBI Taxonomy" id="703135"/>
    <lineage>
        <taxon>Eukaryota</taxon>
        <taxon>Fungi</taxon>
        <taxon>Dikarya</taxon>
        <taxon>Basidiomycota</taxon>
        <taxon>Agaricomycotina</taxon>
        <taxon>Agaricomycetes</taxon>
        <taxon>Agaricomycetidae</taxon>
        <taxon>Agaricales</taxon>
        <taxon>Pluteineae</taxon>
        <taxon>Amanitaceae</taxon>
        <taxon>Amanita</taxon>
    </lineage>
</organism>
<dbReference type="SUPFAM" id="SSF53474">
    <property type="entry name" value="alpha/beta-Hydrolases"/>
    <property type="match status" value="1"/>
</dbReference>
<dbReference type="Pfam" id="PF12697">
    <property type="entry name" value="Abhydrolase_6"/>
    <property type="match status" value="1"/>
</dbReference>
<keyword evidence="1" id="KW-0472">Membrane</keyword>
<dbReference type="STRING" id="703135.A0A2A9N845"/>
<keyword evidence="1" id="KW-1133">Transmembrane helix</keyword>
<dbReference type="PANTHER" id="PTHR37471">
    <property type="entry name" value="UNNAMED PRODUCT"/>
    <property type="match status" value="1"/>
</dbReference>
<evidence type="ECO:0000259" key="2">
    <source>
        <dbReference type="Pfam" id="PF12697"/>
    </source>
</evidence>
<evidence type="ECO:0000313" key="4">
    <source>
        <dbReference type="Proteomes" id="UP000242287"/>
    </source>
</evidence>
<evidence type="ECO:0000313" key="3">
    <source>
        <dbReference type="EMBL" id="PFH46449.1"/>
    </source>
</evidence>
<gene>
    <name evidence="3" type="ORF">AMATHDRAFT_69833</name>
</gene>
<evidence type="ECO:0000256" key="1">
    <source>
        <dbReference type="SAM" id="Phobius"/>
    </source>
</evidence>
<proteinExistence type="predicted"/>
<feature type="transmembrane region" description="Helical" evidence="1">
    <location>
        <begin position="12"/>
        <end position="35"/>
    </location>
</feature>
<dbReference type="Proteomes" id="UP000242287">
    <property type="component" value="Unassembled WGS sequence"/>
</dbReference>
<sequence length="586" mass="66794">MLSGSFTEYLAIRFSITSLRAVAPISILYLSISAFYGKLLISPWVGFMASVEAIFYLAVYLPRRARLQSPPTYPQPQLSRRQRQATFERCAVELPSLPPPNGPYPMGWLLPHAHPREFKRDNVVEWLLWALFACDKERADLEECGEEINGYIRRIEEMLGRQLEDGRDDEVTSMRLALDPVQILHRPFMWYIIVGIVDAWTSFTLASLGFHHYAPSGWFSTFPPRPILTTFSRPAATHDDVLLPYWYRPHRAKDKLPVLFIHGIGIGLYPYIPFLRELAESQPDVGIILLELLPLSMHMTSASIPPRHEMLKAVEDILESFNIERVVLVAHSYGTFIAGSILRSGLDAHSASQQAPIPQLASKIARVVLVDPIPILLHLPPVAYSFLYREPPPWSIWWRKGLIRDGTKNLNLHTNLNAAGAWQLWYFASRDADVARTLMRSFFWMEGILWREDVDRYIAGDIYPDGTKPHREDGRTVVVVLAGQDQIVPADTVWQYLTGEEVPTPRWVGVACGKSKKGRPNGDIREAGRKLNNMRSTSAAERSCEDTGQVQRLEVLYYDDIDHAQAFDRREVQKDMVELICPLVRI</sequence>
<keyword evidence="4" id="KW-1185">Reference proteome</keyword>
<dbReference type="EMBL" id="KZ302191">
    <property type="protein sequence ID" value="PFH46449.1"/>
    <property type="molecule type" value="Genomic_DNA"/>
</dbReference>
<feature type="transmembrane region" description="Helical" evidence="1">
    <location>
        <begin position="41"/>
        <end position="61"/>
    </location>
</feature>
<reference evidence="3 4" key="1">
    <citation type="submission" date="2014-02" db="EMBL/GenBank/DDBJ databases">
        <title>Transposable element dynamics among asymbiotic and ectomycorrhizal Amanita fungi.</title>
        <authorList>
            <consortium name="DOE Joint Genome Institute"/>
            <person name="Hess J."/>
            <person name="Skrede I."/>
            <person name="Wolfe B."/>
            <person name="LaButti K."/>
            <person name="Ohm R.A."/>
            <person name="Grigoriev I.V."/>
            <person name="Pringle A."/>
        </authorList>
    </citation>
    <scope>NUCLEOTIDE SEQUENCE [LARGE SCALE GENOMIC DNA]</scope>
    <source>
        <strain evidence="3 4">SKay4041</strain>
    </source>
</reference>
<feature type="domain" description="AB hydrolase-1" evidence="2">
    <location>
        <begin position="258"/>
        <end position="502"/>
    </location>
</feature>
<accession>A0A2A9N845</accession>
<name>A0A2A9N845_9AGAR</name>
<dbReference type="InterPro" id="IPR000073">
    <property type="entry name" value="AB_hydrolase_1"/>
</dbReference>
<dbReference type="InterPro" id="IPR029058">
    <property type="entry name" value="AB_hydrolase_fold"/>
</dbReference>
<protein>
    <recommendedName>
        <fullName evidence="2">AB hydrolase-1 domain-containing protein</fullName>
    </recommendedName>
</protein>
<dbReference type="AlphaFoldDB" id="A0A2A9N845"/>
<dbReference type="PANTHER" id="PTHR37471:SF1">
    <property type="entry name" value="AB HYDROLASE-1 DOMAIN-CONTAINING PROTEIN"/>
    <property type="match status" value="1"/>
</dbReference>